<dbReference type="GeneID" id="28991083"/>
<organism evidence="3 4">
    <name type="scientific">Phycomyces blakesleeanus (strain ATCC 8743b / DSM 1359 / FGSC 10004 / NBRC 33097 / NRRL 1555)</name>
    <dbReference type="NCBI Taxonomy" id="763407"/>
    <lineage>
        <taxon>Eukaryota</taxon>
        <taxon>Fungi</taxon>
        <taxon>Fungi incertae sedis</taxon>
        <taxon>Mucoromycota</taxon>
        <taxon>Mucoromycotina</taxon>
        <taxon>Mucoromycetes</taxon>
        <taxon>Mucorales</taxon>
        <taxon>Phycomycetaceae</taxon>
        <taxon>Phycomyces</taxon>
    </lineage>
</organism>
<dbReference type="EMBL" id="KV440972">
    <property type="protein sequence ID" value="OAD79159.1"/>
    <property type="molecule type" value="Genomic_DNA"/>
</dbReference>
<keyword evidence="4" id="KW-1185">Reference proteome</keyword>
<dbReference type="STRING" id="763407.A0A167Q6K8"/>
<dbReference type="Proteomes" id="UP000077315">
    <property type="component" value="Unassembled WGS sequence"/>
</dbReference>
<dbReference type="CDD" id="cd10229">
    <property type="entry name" value="ASKHA_NBD_HSP70_HSPA12"/>
    <property type="match status" value="1"/>
</dbReference>
<dbReference type="OrthoDB" id="2963168at2759"/>
<keyword evidence="1" id="KW-0547">Nucleotide-binding</keyword>
<dbReference type="SUPFAM" id="SSF53067">
    <property type="entry name" value="Actin-like ATPase domain"/>
    <property type="match status" value="2"/>
</dbReference>
<evidence type="ECO:0000256" key="2">
    <source>
        <dbReference type="ARBA" id="ARBA00022840"/>
    </source>
</evidence>
<dbReference type="GO" id="GO:0005524">
    <property type="term" value="F:ATP binding"/>
    <property type="evidence" value="ECO:0007669"/>
    <property type="project" value="UniProtKB-KW"/>
</dbReference>
<dbReference type="Gene3D" id="3.30.420.40">
    <property type="match status" value="2"/>
</dbReference>
<dbReference type="InterPro" id="IPR013126">
    <property type="entry name" value="Hsp_70_fam"/>
</dbReference>
<dbReference type="GO" id="GO:0140662">
    <property type="term" value="F:ATP-dependent protein folding chaperone"/>
    <property type="evidence" value="ECO:0007669"/>
    <property type="project" value="InterPro"/>
</dbReference>
<name>A0A167Q6K8_PHYB8</name>
<protein>
    <submittedName>
        <fullName evidence="3">Uncharacterized protein</fullName>
    </submittedName>
</protein>
<dbReference type="InParanoid" id="A0A167Q6K8"/>
<dbReference type="RefSeq" id="XP_018297199.1">
    <property type="nucleotide sequence ID" value="XM_018430177.1"/>
</dbReference>
<dbReference type="PANTHER" id="PTHR14187:SF5">
    <property type="entry name" value="HEAT SHOCK 70 KDA PROTEIN 12A"/>
    <property type="match status" value="1"/>
</dbReference>
<dbReference type="VEuPathDB" id="FungiDB:PHYBLDRAFT_139196"/>
<dbReference type="InterPro" id="IPR043129">
    <property type="entry name" value="ATPase_NBD"/>
</dbReference>
<evidence type="ECO:0000256" key="1">
    <source>
        <dbReference type="ARBA" id="ARBA00022741"/>
    </source>
</evidence>
<evidence type="ECO:0000313" key="3">
    <source>
        <dbReference type="EMBL" id="OAD79159.1"/>
    </source>
</evidence>
<evidence type="ECO:0000313" key="4">
    <source>
        <dbReference type="Proteomes" id="UP000077315"/>
    </source>
</evidence>
<keyword evidence="2" id="KW-0067">ATP-binding</keyword>
<sequence length="579" mass="64670">MGSFATLAQQRLSHLPQPCFNSLFFTSTVIPVHTLLRCLSNTVAADFGTAYSGCSYLFGDNIKEISDITVWPKSDGFYYPKVPTAIYYESYTSKPIAWGHEAILKANMHNSTGHLITGFKLLLDTNNESTNILPHGLTAVQVISDYLREFHAYVHKQLKRELCTLYGTSKFRYCLTVPAIWDDKAKATMREAAILAGIVDRSDHPGRLMLTSEPEAAALYCEKICKHFNLTHGKRFMVCDAGGGTVDLIVFQIEEYAGIKSLREITKGSGGPCGSTFLDNRMRDILKRRFGSHADDNKRTIELIIKEFVSSKKPEFENEDVYFSVPAILNMGGHNMSRVGIHEGYLQVTAKQLREEVFDPVVDQVLSLISGQINQSQTKIDAIILVGGFGQSNYLSNRITDLFKSTVGSIYIPNRGEMAVTRGAVIFGVDPSRISHRILRRTYGLQTNTIFNYVLDADKRCYLVNGQVVCQDYFSVFVSKGESIDTNQCFTKQFCIYYPGILNLDMFAYDCSQETPRHVTSPGVCPVAKFAVEIPTLPNVKKGDKIGCTAKMYFGKTEIILEVVILGYAYVFTSAFDSH</sequence>
<dbReference type="PANTHER" id="PTHR14187">
    <property type="entry name" value="ALPHA KINASE/ELONGATION FACTOR 2 KINASE"/>
    <property type="match status" value="1"/>
</dbReference>
<gene>
    <name evidence="3" type="ORF">PHYBLDRAFT_139196</name>
</gene>
<proteinExistence type="predicted"/>
<dbReference type="AlphaFoldDB" id="A0A167Q6K8"/>
<reference evidence="4" key="1">
    <citation type="submission" date="2015-06" db="EMBL/GenBank/DDBJ databases">
        <title>Expansion of signal transduction pathways in fungi by whole-genome duplication.</title>
        <authorList>
            <consortium name="DOE Joint Genome Institute"/>
            <person name="Corrochano L.M."/>
            <person name="Kuo A."/>
            <person name="Marcet-Houben M."/>
            <person name="Polaino S."/>
            <person name="Salamov A."/>
            <person name="Villalobos J.M."/>
            <person name="Alvarez M.I."/>
            <person name="Avalos J."/>
            <person name="Benito E.P."/>
            <person name="Benoit I."/>
            <person name="Burger G."/>
            <person name="Camino L.P."/>
            <person name="Canovas D."/>
            <person name="Cerda-Olmedo E."/>
            <person name="Cheng J.-F."/>
            <person name="Dominguez A."/>
            <person name="Elias M."/>
            <person name="Eslava A.P."/>
            <person name="Glaser F."/>
            <person name="Grimwood J."/>
            <person name="Gutierrez G."/>
            <person name="Heitman J."/>
            <person name="Henrissat B."/>
            <person name="Iturriaga E.A."/>
            <person name="Lang B.F."/>
            <person name="Lavin J.L."/>
            <person name="Lee S."/>
            <person name="Li W."/>
            <person name="Lindquist E."/>
            <person name="Lopez-Garcia S."/>
            <person name="Luque E.M."/>
            <person name="Marcos A.T."/>
            <person name="Martin J."/>
            <person name="McCluskey K."/>
            <person name="Medina H.R."/>
            <person name="Miralles-Duran A."/>
            <person name="Miyazaki A."/>
            <person name="Munoz-Torres E."/>
            <person name="Oguiza J.A."/>
            <person name="Ohm R."/>
            <person name="Olmedo M."/>
            <person name="Orejas M."/>
            <person name="Ortiz-Castellanos L."/>
            <person name="Pisabarro A.G."/>
            <person name="Rodriguez-Romero J."/>
            <person name="Ruiz-Herrera J."/>
            <person name="Ruiz-Vazquez R."/>
            <person name="Sanz C."/>
            <person name="Schackwitz W."/>
            <person name="Schmutz J."/>
            <person name="Shahriari M."/>
            <person name="Shelest E."/>
            <person name="Silva-Franco F."/>
            <person name="Soanes D."/>
            <person name="Syed K."/>
            <person name="Tagua V.G."/>
            <person name="Talbot N.J."/>
            <person name="Thon M."/>
            <person name="De vries R.P."/>
            <person name="Wiebenga A."/>
            <person name="Yadav J.S."/>
            <person name="Braun E.L."/>
            <person name="Baker S."/>
            <person name="Garre V."/>
            <person name="Horwitz B."/>
            <person name="Torres-Martinez S."/>
            <person name="Idnurm A."/>
            <person name="Herrera-Estrella A."/>
            <person name="Gabaldon T."/>
            <person name="Grigoriev I.V."/>
        </authorList>
    </citation>
    <scope>NUCLEOTIDE SEQUENCE [LARGE SCALE GENOMIC DNA]</scope>
    <source>
        <strain evidence="4">NRRL 1555(-)</strain>
    </source>
</reference>
<dbReference type="Pfam" id="PF00012">
    <property type="entry name" value="HSP70"/>
    <property type="match status" value="1"/>
</dbReference>
<accession>A0A167Q6K8</accession>